<dbReference type="Proteomes" id="UP000610594">
    <property type="component" value="Unassembled WGS sequence"/>
</dbReference>
<keyword evidence="2" id="KW-1185">Reference proteome</keyword>
<dbReference type="EMBL" id="WHJF01000013">
    <property type="protein sequence ID" value="NHZ62132.1"/>
    <property type="molecule type" value="Genomic_DNA"/>
</dbReference>
<evidence type="ECO:0000313" key="1">
    <source>
        <dbReference type="EMBL" id="NHZ62132.1"/>
    </source>
</evidence>
<name>A0ABX0MH58_9BURK</name>
<dbReference type="RefSeq" id="WP_167236333.1">
    <property type="nucleotide sequence ID" value="NZ_WHJF01000013.1"/>
</dbReference>
<proteinExistence type="predicted"/>
<evidence type="ECO:0008006" key="3">
    <source>
        <dbReference type="Google" id="ProtNLM"/>
    </source>
</evidence>
<accession>A0ABX0MH58</accession>
<organism evidence="1 2">
    <name type="scientific">Massilia genomosp. 1</name>
    <dbReference type="NCBI Taxonomy" id="2609280"/>
    <lineage>
        <taxon>Bacteria</taxon>
        <taxon>Pseudomonadati</taxon>
        <taxon>Pseudomonadota</taxon>
        <taxon>Betaproteobacteria</taxon>
        <taxon>Burkholderiales</taxon>
        <taxon>Oxalobacteraceae</taxon>
        <taxon>Telluria group</taxon>
        <taxon>Massilia</taxon>
    </lineage>
</organism>
<comment type="caution">
    <text evidence="1">The sequence shown here is derived from an EMBL/GenBank/DDBJ whole genome shotgun (WGS) entry which is preliminary data.</text>
</comment>
<dbReference type="InterPro" id="IPR036291">
    <property type="entry name" value="NAD(P)-bd_dom_sf"/>
</dbReference>
<protein>
    <recommendedName>
        <fullName evidence="3">Gfo/Idh/MocA-like oxidoreductase N-terminal domain-containing protein</fullName>
    </recommendedName>
</protein>
<dbReference type="Gene3D" id="3.40.50.720">
    <property type="entry name" value="NAD(P)-binding Rossmann-like Domain"/>
    <property type="match status" value="1"/>
</dbReference>
<sequence length="69" mass="7336">MDAAREVRVGLIGYGFSGATFQAPLIATTPGLRLTHVCSSQGERVLRDFPGVAVVAAPAAGRFRARYRC</sequence>
<gene>
    <name evidence="1" type="ORF">F1735_07410</name>
</gene>
<reference evidence="1 2" key="1">
    <citation type="submission" date="2019-10" db="EMBL/GenBank/DDBJ databases">
        <title>Taxonomy of Antarctic Massilia spp.: description of Massilia rubra sp. nov., Massilia aquatica sp. nov., Massilia mucilaginosa sp. nov., Massilia frigida sp. nov. isolated from streams, lakes and regoliths.</title>
        <authorList>
            <person name="Holochova P."/>
            <person name="Sedlacek I."/>
            <person name="Kralova S."/>
            <person name="Maslanova I."/>
            <person name="Busse H.-J."/>
            <person name="Stankova E."/>
            <person name="Vrbovska V."/>
            <person name="Kovarovic V."/>
            <person name="Bartak M."/>
            <person name="Svec P."/>
            <person name="Pantucek R."/>
        </authorList>
    </citation>
    <scope>NUCLEOTIDE SEQUENCE [LARGE SCALE GENOMIC DNA]</scope>
    <source>
        <strain evidence="1 2">CCM 8694</strain>
    </source>
</reference>
<evidence type="ECO:0000313" key="2">
    <source>
        <dbReference type="Proteomes" id="UP000610594"/>
    </source>
</evidence>
<dbReference type="SUPFAM" id="SSF51735">
    <property type="entry name" value="NAD(P)-binding Rossmann-fold domains"/>
    <property type="match status" value="1"/>
</dbReference>